<sequence length="112" mass="12331">MENNEPNLDAVFHALADPTRRAVLQALVKGEATVSDLAAPHDMGLPAFMKHLSVLEAAGLVKSDKVGRVRTCALDPATMIATERWFEEQRAFWQGRYAQLDDLVAALQGEKK</sequence>
<dbReference type="InterPro" id="IPR011991">
    <property type="entry name" value="ArsR-like_HTH"/>
</dbReference>
<gene>
    <name evidence="2" type="ORF">RB2654_11183</name>
</gene>
<dbReference type="CDD" id="cd00090">
    <property type="entry name" value="HTH_ARSR"/>
    <property type="match status" value="1"/>
</dbReference>
<dbReference type="Gene3D" id="1.10.10.10">
    <property type="entry name" value="Winged helix-like DNA-binding domain superfamily/Winged helix DNA-binding domain"/>
    <property type="match status" value="1"/>
</dbReference>
<protein>
    <submittedName>
        <fullName evidence="2">Transcriptional regulatory protein</fullName>
    </submittedName>
</protein>
<dbReference type="HOGENOM" id="CLU_097806_0_2_5"/>
<dbReference type="PRINTS" id="PR00778">
    <property type="entry name" value="HTHARSR"/>
</dbReference>
<dbReference type="PANTHER" id="PTHR38600">
    <property type="entry name" value="TRANSCRIPTIONAL REGULATORY PROTEIN"/>
    <property type="match status" value="1"/>
</dbReference>
<accession>A3VFE2</accession>
<dbReference type="GO" id="GO:0003700">
    <property type="term" value="F:DNA-binding transcription factor activity"/>
    <property type="evidence" value="ECO:0007669"/>
    <property type="project" value="InterPro"/>
</dbReference>
<comment type="caution">
    <text evidence="2">The sequence shown here is derived from an EMBL/GenBank/DDBJ whole genome shotgun (WGS) entry which is preliminary data.</text>
</comment>
<dbReference type="InterPro" id="IPR036390">
    <property type="entry name" value="WH_DNA-bd_sf"/>
</dbReference>
<dbReference type="EMBL" id="AAMT01000006">
    <property type="protein sequence ID" value="EAQ13057.1"/>
    <property type="molecule type" value="Genomic_DNA"/>
</dbReference>
<dbReference type="eggNOG" id="COG0640">
    <property type="taxonomic scope" value="Bacteria"/>
</dbReference>
<dbReference type="NCBIfam" id="NF033788">
    <property type="entry name" value="HTH_metalloreg"/>
    <property type="match status" value="1"/>
</dbReference>
<name>A3VFE2_9RHOB</name>
<evidence type="ECO:0000313" key="2">
    <source>
        <dbReference type="EMBL" id="EAQ13057.1"/>
    </source>
</evidence>
<dbReference type="PANTHER" id="PTHR38600:SF2">
    <property type="entry name" value="SLL0088 PROTEIN"/>
    <property type="match status" value="1"/>
</dbReference>
<dbReference type="STRING" id="314271.RB2654_11183"/>
<dbReference type="AlphaFoldDB" id="A3VFE2"/>
<dbReference type="RefSeq" id="WP_008331586.1">
    <property type="nucleotide sequence ID" value="NZ_CH902578.1"/>
</dbReference>
<dbReference type="InterPro" id="IPR001845">
    <property type="entry name" value="HTH_ArsR_DNA-bd_dom"/>
</dbReference>
<dbReference type="SMART" id="SM00418">
    <property type="entry name" value="HTH_ARSR"/>
    <property type="match status" value="1"/>
</dbReference>
<evidence type="ECO:0000313" key="3">
    <source>
        <dbReference type="Proteomes" id="UP000002931"/>
    </source>
</evidence>
<reference evidence="2 3" key="1">
    <citation type="journal article" date="2010" name="J. Bacteriol.">
        <title>Genome sequences of Pelagibaca bermudensis HTCC2601T and Maritimibacter alkaliphilus HTCC2654T, the type strains of two marine Roseobacter genera.</title>
        <authorList>
            <person name="Thrash J.C."/>
            <person name="Cho J.C."/>
            <person name="Ferriera S."/>
            <person name="Johnson J."/>
            <person name="Vergin K.L."/>
            <person name="Giovannoni S.J."/>
        </authorList>
    </citation>
    <scope>NUCLEOTIDE SEQUENCE [LARGE SCALE GENOMIC DNA]</scope>
    <source>
        <strain evidence="2 3">HTCC2654</strain>
    </source>
</reference>
<dbReference type="SUPFAM" id="SSF46785">
    <property type="entry name" value="Winged helix' DNA-binding domain"/>
    <property type="match status" value="1"/>
</dbReference>
<dbReference type="Proteomes" id="UP000002931">
    <property type="component" value="Unassembled WGS sequence"/>
</dbReference>
<dbReference type="OrthoDB" id="9790747at2"/>
<organism evidence="2 3">
    <name type="scientific">Maritimibacter alkaliphilus HTCC2654</name>
    <dbReference type="NCBI Taxonomy" id="314271"/>
    <lineage>
        <taxon>Bacteria</taxon>
        <taxon>Pseudomonadati</taxon>
        <taxon>Pseudomonadota</taxon>
        <taxon>Alphaproteobacteria</taxon>
        <taxon>Rhodobacterales</taxon>
        <taxon>Roseobacteraceae</taxon>
        <taxon>Maritimibacter</taxon>
    </lineage>
</organism>
<evidence type="ECO:0000259" key="1">
    <source>
        <dbReference type="PROSITE" id="PS50987"/>
    </source>
</evidence>
<feature type="domain" description="HTH arsR-type" evidence="1">
    <location>
        <begin position="1"/>
        <end position="94"/>
    </location>
</feature>
<dbReference type="Pfam" id="PF12840">
    <property type="entry name" value="HTH_20"/>
    <property type="match status" value="1"/>
</dbReference>
<dbReference type="InterPro" id="IPR036388">
    <property type="entry name" value="WH-like_DNA-bd_sf"/>
</dbReference>
<keyword evidence="3" id="KW-1185">Reference proteome</keyword>
<proteinExistence type="predicted"/>
<dbReference type="PROSITE" id="PS50987">
    <property type="entry name" value="HTH_ARSR_2"/>
    <property type="match status" value="1"/>
</dbReference>